<dbReference type="PROSITE" id="PS51371">
    <property type="entry name" value="CBS"/>
    <property type="match status" value="2"/>
</dbReference>
<dbReference type="EMBL" id="MFHD01000017">
    <property type="protein sequence ID" value="OGF62519.1"/>
    <property type="molecule type" value="Genomic_DNA"/>
</dbReference>
<dbReference type="NCBIfam" id="TIGR01302">
    <property type="entry name" value="IMP_dehydrog"/>
    <property type="match status" value="1"/>
</dbReference>
<evidence type="ECO:0000256" key="9">
    <source>
        <dbReference type="HAMAP-Rule" id="MF_01964"/>
    </source>
</evidence>
<feature type="binding site" evidence="9">
    <location>
        <begin position="332"/>
        <end position="334"/>
    </location>
    <ligand>
        <name>IMP</name>
        <dbReference type="ChEBI" id="CHEBI:58053"/>
    </ligand>
</feature>
<dbReference type="SMART" id="SM00116">
    <property type="entry name" value="CBS"/>
    <property type="match status" value="2"/>
</dbReference>
<feature type="binding site" description="in other chain" evidence="9 11">
    <location>
        <position position="299"/>
    </location>
    <ligand>
        <name>K(+)</name>
        <dbReference type="ChEBI" id="CHEBI:29103"/>
        <note>ligand shared between two tetrameric partners</note>
    </ligand>
</feature>
<evidence type="ECO:0000256" key="1">
    <source>
        <dbReference type="ARBA" id="ARBA00005502"/>
    </source>
</evidence>
<evidence type="ECO:0000256" key="5">
    <source>
        <dbReference type="ARBA" id="ARBA00022749"/>
    </source>
</evidence>
<feature type="binding site" evidence="9 10">
    <location>
        <begin position="292"/>
        <end position="294"/>
    </location>
    <ligand>
        <name>NAD(+)</name>
        <dbReference type="ChEBI" id="CHEBI:57540"/>
    </ligand>
</feature>
<dbReference type="HAMAP" id="MF_01964">
    <property type="entry name" value="IMPDH"/>
    <property type="match status" value="1"/>
</dbReference>
<protein>
    <recommendedName>
        <fullName evidence="9">Inosine-5'-monophosphate dehydrogenase</fullName>
        <shortName evidence="9">IMP dehydrogenase</shortName>
        <shortName evidence="9">IMPD</shortName>
        <shortName evidence="9">IMPDH</shortName>
        <ecNumber evidence="9">1.1.1.205</ecNumber>
    </recommendedName>
</protein>
<evidence type="ECO:0000256" key="10">
    <source>
        <dbReference type="PIRSR" id="PIRSR000130-3"/>
    </source>
</evidence>
<evidence type="ECO:0000256" key="7">
    <source>
        <dbReference type="ARBA" id="ARBA00023002"/>
    </source>
</evidence>
<keyword evidence="4" id="KW-0677">Repeat</keyword>
<feature type="binding site" evidence="10">
    <location>
        <begin position="242"/>
        <end position="244"/>
    </location>
    <ligand>
        <name>NAD(+)</name>
        <dbReference type="ChEBI" id="CHEBI:57540"/>
    </ligand>
</feature>
<proteinExistence type="inferred from homology"/>
<comment type="catalytic activity">
    <reaction evidence="9">
        <text>IMP + NAD(+) + H2O = XMP + NADH + H(+)</text>
        <dbReference type="Rhea" id="RHEA:11708"/>
        <dbReference type="ChEBI" id="CHEBI:15377"/>
        <dbReference type="ChEBI" id="CHEBI:15378"/>
        <dbReference type="ChEBI" id="CHEBI:57464"/>
        <dbReference type="ChEBI" id="CHEBI:57540"/>
        <dbReference type="ChEBI" id="CHEBI:57945"/>
        <dbReference type="ChEBI" id="CHEBI:58053"/>
        <dbReference type="EC" id="1.1.1.205"/>
    </reaction>
</comment>
<evidence type="ECO:0000256" key="4">
    <source>
        <dbReference type="ARBA" id="ARBA00022737"/>
    </source>
</evidence>
<feature type="domain" description="CBS" evidence="14">
    <location>
        <begin position="149"/>
        <end position="205"/>
    </location>
</feature>
<keyword evidence="8 12" id="KW-0129">CBS domain</keyword>
<dbReference type="Proteomes" id="UP000179251">
    <property type="component" value="Unassembled WGS sequence"/>
</dbReference>
<sequence length="461" mass="49666">MREGYTFDDVLLEPQRSGVFSRKDVSTEAQFSRNIRLNLPVVSANMDTVTEAKMARFMAESGGIGIIHRFLNIERQADEVRRVKRAESAVIEDPYTIFVDTEFGEAKKLMEEKSVSGLPVLDRAGKLVGIITRRDILFSENGGKVRDIMTKKVISAHPKIKLADAKKIMFQHRVEKLPLVDRTERLKGLITLKDILKQANGKLASKDKKGRLLVGAALGVKGDTFERAKALLNAGADVLVVDIAHGHNERALDTIKFLKKKFSGVEIVGGNVATPKGTIDLIKAGADAVKVGIGPGAACTTRIVTGVGVPQLTAILECAKAAAKYKVPIIADGGIRNSGDFSKALAAGASTVMIGSLFAGTDESPGEYVLEDGAGYKLYRGMASRDAAPNAGDGAYRAPEGKSGKVPYRGRAKNVLDDLIAGLRSSMSYLGAKSLRDFQKNAKFIKITSATLRESHIHDMK</sequence>
<keyword evidence="5 9" id="KW-0332">GMP biosynthesis</keyword>
<dbReference type="EC" id="1.1.1.205" evidence="9"/>
<evidence type="ECO:0000256" key="11">
    <source>
        <dbReference type="PIRSR" id="PIRSR000130-4"/>
    </source>
</evidence>
<dbReference type="AlphaFoldDB" id="A0A1F5VGE3"/>
<dbReference type="Pfam" id="PF00571">
    <property type="entry name" value="CBS"/>
    <property type="match status" value="2"/>
</dbReference>
<comment type="cofactor">
    <cofactor evidence="9">
        <name>K(+)</name>
        <dbReference type="ChEBI" id="CHEBI:29103"/>
    </cofactor>
</comment>
<evidence type="ECO:0000256" key="13">
    <source>
        <dbReference type="RuleBase" id="RU003927"/>
    </source>
</evidence>
<feature type="active site" description="Thioimidate intermediate" evidence="9">
    <location>
        <position position="299"/>
    </location>
</feature>
<dbReference type="SUPFAM" id="SSF54631">
    <property type="entry name" value="CBS-domain pair"/>
    <property type="match status" value="1"/>
</dbReference>
<dbReference type="SUPFAM" id="SSF51412">
    <property type="entry name" value="Inosine monophosphate dehydrogenase (IMPDH)"/>
    <property type="match status" value="1"/>
</dbReference>
<keyword evidence="3 9" id="KW-0479">Metal-binding</keyword>
<comment type="activity regulation">
    <text evidence="9">Mycophenolic acid (MPA) is a non-competitive inhibitor that prevents formation of the closed enzyme conformation by binding to the same site as the amobile flap. In contrast, mizoribine monophosphate (MZP) is a competitive inhibitor that induces the closed conformation. MPA is a potent inhibitor of mammalian IMPDHs but a poor inhibitor of the bacterial enzymes. MZP is a more potent inhibitor of bacterial IMPDH.</text>
</comment>
<gene>
    <name evidence="9" type="primary">guaB</name>
    <name evidence="15" type="ORF">A2834_03580</name>
</gene>
<dbReference type="PANTHER" id="PTHR11911:SF111">
    <property type="entry name" value="INOSINE-5'-MONOPHOSPHATE DEHYDROGENASE"/>
    <property type="match status" value="1"/>
</dbReference>
<feature type="binding site" evidence="9">
    <location>
        <begin position="355"/>
        <end position="356"/>
    </location>
    <ligand>
        <name>IMP</name>
        <dbReference type="ChEBI" id="CHEBI:58053"/>
    </ligand>
</feature>
<dbReference type="CDD" id="cd00381">
    <property type="entry name" value="IMPDH"/>
    <property type="match status" value="1"/>
</dbReference>
<feature type="domain" description="CBS" evidence="14">
    <location>
        <begin position="90"/>
        <end position="148"/>
    </location>
</feature>
<feature type="binding site" evidence="9">
    <location>
        <begin position="379"/>
        <end position="383"/>
    </location>
    <ligand>
        <name>IMP</name>
        <dbReference type="ChEBI" id="CHEBI:58053"/>
    </ligand>
</feature>
<evidence type="ECO:0000256" key="12">
    <source>
        <dbReference type="PROSITE-ProRule" id="PRU00703"/>
    </source>
</evidence>
<dbReference type="GO" id="GO:0003938">
    <property type="term" value="F:IMP dehydrogenase activity"/>
    <property type="evidence" value="ECO:0007669"/>
    <property type="project" value="UniProtKB-UniRule"/>
</dbReference>
<comment type="pathway">
    <text evidence="9">Purine metabolism; XMP biosynthesis via de novo pathway; XMP from IMP: step 1/1.</text>
</comment>
<organism evidence="15 16">
    <name type="scientific">Candidatus Giovannonibacteria bacterium RIFCSPHIGHO2_01_FULL_45_23</name>
    <dbReference type="NCBI Taxonomy" id="1798325"/>
    <lineage>
        <taxon>Bacteria</taxon>
        <taxon>Candidatus Giovannoniibacteriota</taxon>
    </lineage>
</organism>
<evidence type="ECO:0000256" key="6">
    <source>
        <dbReference type="ARBA" id="ARBA00022958"/>
    </source>
</evidence>
<dbReference type="GO" id="GO:0006177">
    <property type="term" value="P:GMP biosynthetic process"/>
    <property type="evidence" value="ECO:0007669"/>
    <property type="project" value="UniProtKB-UniRule"/>
</dbReference>
<feature type="binding site" evidence="9">
    <location>
        <position position="400"/>
    </location>
    <ligand>
        <name>IMP</name>
        <dbReference type="ChEBI" id="CHEBI:58053"/>
    </ligand>
</feature>
<dbReference type="Pfam" id="PF00478">
    <property type="entry name" value="IMPDH"/>
    <property type="match status" value="1"/>
</dbReference>
<accession>A0A1F5VGE3</accession>
<keyword evidence="9" id="KW-0658">Purine biosynthesis</keyword>
<dbReference type="UniPathway" id="UPA00601">
    <property type="reaction ID" value="UER00295"/>
</dbReference>
<keyword evidence="6 9" id="KW-0630">Potassium</keyword>
<feature type="binding site" evidence="9">
    <location>
        <position position="242"/>
    </location>
    <ligand>
        <name>NAD(+)</name>
        <dbReference type="ChEBI" id="CHEBI:57540"/>
    </ligand>
</feature>
<dbReference type="PIRSF" id="PIRSF000130">
    <property type="entry name" value="IMPDH"/>
    <property type="match status" value="1"/>
</dbReference>
<dbReference type="InterPro" id="IPR000644">
    <property type="entry name" value="CBS_dom"/>
</dbReference>
<dbReference type="GO" id="GO:0000166">
    <property type="term" value="F:nucleotide binding"/>
    <property type="evidence" value="ECO:0007669"/>
    <property type="project" value="UniProtKB-UniRule"/>
</dbReference>
<keyword evidence="9 10" id="KW-0520">NAD</keyword>
<keyword evidence="7 9" id="KW-0560">Oxidoreductase</keyword>
<evidence type="ECO:0000256" key="8">
    <source>
        <dbReference type="ARBA" id="ARBA00023122"/>
    </source>
</evidence>
<evidence type="ECO:0000256" key="2">
    <source>
        <dbReference type="ARBA" id="ARBA00011881"/>
    </source>
</evidence>
<evidence type="ECO:0000256" key="3">
    <source>
        <dbReference type="ARBA" id="ARBA00022723"/>
    </source>
</evidence>
<dbReference type="PANTHER" id="PTHR11911">
    <property type="entry name" value="INOSINE-5-MONOPHOSPHATE DEHYDROGENASE RELATED"/>
    <property type="match status" value="1"/>
</dbReference>
<comment type="function">
    <text evidence="9">Catalyzes the conversion of inosine 5'-phosphate (IMP) to xanthosine 5'-phosphate (XMP), the first committed and rate-limiting step in the de novo synthesis of guanine nucleotides, and therefore plays an important role in the regulation of cell growth.</text>
</comment>
<name>A0A1F5VGE3_9BACT</name>
<comment type="caution">
    <text evidence="9">Lacks conserved residue(s) required for the propagation of feature annotation.</text>
</comment>
<dbReference type="InterPro" id="IPR013785">
    <property type="entry name" value="Aldolase_TIM"/>
</dbReference>
<dbReference type="GO" id="GO:0046872">
    <property type="term" value="F:metal ion binding"/>
    <property type="evidence" value="ECO:0007669"/>
    <property type="project" value="UniProtKB-UniRule"/>
</dbReference>
<dbReference type="STRING" id="1798325.A2834_03580"/>
<dbReference type="GO" id="GO:0006183">
    <property type="term" value="P:GTP biosynthetic process"/>
    <property type="evidence" value="ECO:0007669"/>
    <property type="project" value="TreeGrafter"/>
</dbReference>
<comment type="subunit">
    <text evidence="2 9">Homotetramer.</text>
</comment>
<dbReference type="InterPro" id="IPR001093">
    <property type="entry name" value="IMP_DH_GMPRt"/>
</dbReference>
<reference evidence="15 16" key="1">
    <citation type="journal article" date="2016" name="Nat. Commun.">
        <title>Thousands of microbial genomes shed light on interconnected biogeochemical processes in an aquifer system.</title>
        <authorList>
            <person name="Anantharaman K."/>
            <person name="Brown C.T."/>
            <person name="Hug L.A."/>
            <person name="Sharon I."/>
            <person name="Castelle C.J."/>
            <person name="Probst A.J."/>
            <person name="Thomas B.C."/>
            <person name="Singh A."/>
            <person name="Wilkins M.J."/>
            <person name="Karaoz U."/>
            <person name="Brodie E.L."/>
            <person name="Williams K.H."/>
            <person name="Hubbard S.S."/>
            <person name="Banfield J.F."/>
        </authorList>
    </citation>
    <scope>NUCLEOTIDE SEQUENCE [LARGE SCALE GENOMIC DNA]</scope>
</reference>
<evidence type="ECO:0000259" key="14">
    <source>
        <dbReference type="PROSITE" id="PS51371"/>
    </source>
</evidence>
<comment type="caution">
    <text evidence="15">The sequence shown here is derived from an EMBL/GenBank/DDBJ whole genome shotgun (WGS) entry which is preliminary data.</text>
</comment>
<dbReference type="SMART" id="SM01240">
    <property type="entry name" value="IMPDH"/>
    <property type="match status" value="1"/>
</dbReference>
<feature type="binding site" evidence="9">
    <location>
        <position position="455"/>
    </location>
    <ligand>
        <name>K(+)</name>
        <dbReference type="ChEBI" id="CHEBI:29103"/>
        <note>ligand shared between two tetrameric partners</note>
    </ligand>
</feature>
<dbReference type="FunFam" id="3.20.20.70:FF:000003">
    <property type="entry name" value="GMP reductase"/>
    <property type="match status" value="1"/>
</dbReference>
<feature type="binding site" evidence="9">
    <location>
        <position position="454"/>
    </location>
    <ligand>
        <name>K(+)</name>
        <dbReference type="ChEBI" id="CHEBI:29103"/>
        <note>ligand shared between two tetrameric partners</note>
    </ligand>
</feature>
<feature type="binding site" description="in other chain" evidence="9 11">
    <location>
        <position position="296"/>
    </location>
    <ligand>
        <name>K(+)</name>
        <dbReference type="ChEBI" id="CHEBI:29103"/>
        <note>ligand shared between two tetrameric partners</note>
    </ligand>
</feature>
<feature type="binding site" evidence="9">
    <location>
        <position position="456"/>
    </location>
    <ligand>
        <name>K(+)</name>
        <dbReference type="ChEBI" id="CHEBI:29103"/>
        <note>ligand shared between two tetrameric partners</note>
    </ligand>
</feature>
<comment type="similarity">
    <text evidence="1 9 13">Belongs to the IMPDH/GMPR family.</text>
</comment>
<dbReference type="CDD" id="cd04601">
    <property type="entry name" value="CBS_pair_IMPDH"/>
    <property type="match status" value="1"/>
</dbReference>
<feature type="binding site" description="in other chain" evidence="9 11">
    <location>
        <position position="294"/>
    </location>
    <ligand>
        <name>K(+)</name>
        <dbReference type="ChEBI" id="CHEBI:29103"/>
        <note>ligand shared between two tetrameric partners</note>
    </ligand>
</feature>
<dbReference type="Gene3D" id="3.20.20.70">
    <property type="entry name" value="Aldolase class I"/>
    <property type="match status" value="1"/>
</dbReference>
<dbReference type="InterPro" id="IPR005990">
    <property type="entry name" value="IMP_DH"/>
</dbReference>
<evidence type="ECO:0000313" key="16">
    <source>
        <dbReference type="Proteomes" id="UP000179251"/>
    </source>
</evidence>
<dbReference type="InterPro" id="IPR046342">
    <property type="entry name" value="CBS_dom_sf"/>
</dbReference>
<evidence type="ECO:0000313" key="15">
    <source>
        <dbReference type="EMBL" id="OGF62519.1"/>
    </source>
</evidence>